<dbReference type="InterPro" id="IPR041640">
    <property type="entry name" value="Tyrosinase_C"/>
</dbReference>
<evidence type="ECO:0000256" key="10">
    <source>
        <dbReference type="ARBA" id="ARBA00048881"/>
    </source>
</evidence>
<comment type="caution">
    <text evidence="13">The sequence shown here is derived from an EMBL/GenBank/DDBJ whole genome shotgun (WGS) entry which is preliminary data.</text>
</comment>
<comment type="cofactor">
    <cofactor evidence="1">
        <name>Cu(2+)</name>
        <dbReference type="ChEBI" id="CHEBI:29036"/>
    </cofactor>
</comment>
<gene>
    <name evidence="13" type="ORF">DERYTH_LOCUS12985</name>
</gene>
<evidence type="ECO:0000259" key="12">
    <source>
        <dbReference type="PROSITE" id="PS00498"/>
    </source>
</evidence>
<dbReference type="GO" id="GO:0046872">
    <property type="term" value="F:metal ion binding"/>
    <property type="evidence" value="ECO:0007669"/>
    <property type="project" value="UniProtKB-KW"/>
</dbReference>
<dbReference type="PROSITE" id="PS00498">
    <property type="entry name" value="TYROSINASE_2"/>
    <property type="match status" value="1"/>
</dbReference>
<dbReference type="InterPro" id="IPR008922">
    <property type="entry name" value="Di-copper_centre_dom_sf"/>
</dbReference>
<protein>
    <recommendedName>
        <fullName evidence="3">tyrosinase</fullName>
        <ecNumber evidence="3">1.14.18.1</ecNumber>
    </recommendedName>
</protein>
<reference evidence="13" key="1">
    <citation type="submission" date="2021-06" db="EMBL/GenBank/DDBJ databases">
        <authorList>
            <person name="Kallberg Y."/>
            <person name="Tangrot J."/>
            <person name="Rosling A."/>
        </authorList>
    </citation>
    <scope>NUCLEOTIDE SEQUENCE</scope>
    <source>
        <strain evidence="13">MA453B</strain>
    </source>
</reference>
<evidence type="ECO:0000256" key="5">
    <source>
        <dbReference type="ARBA" id="ARBA00023002"/>
    </source>
</evidence>
<keyword evidence="7" id="KW-0503">Monooxygenase</keyword>
<evidence type="ECO:0000256" key="1">
    <source>
        <dbReference type="ARBA" id="ARBA00001973"/>
    </source>
</evidence>
<dbReference type="PANTHER" id="PTHR11474">
    <property type="entry name" value="TYROSINASE FAMILY MEMBER"/>
    <property type="match status" value="1"/>
</dbReference>
<feature type="domain" description="Tyrosinase copper-binding" evidence="12">
    <location>
        <begin position="332"/>
        <end position="343"/>
    </location>
</feature>
<dbReference type="Proteomes" id="UP000789405">
    <property type="component" value="Unassembled WGS sequence"/>
</dbReference>
<dbReference type="PRINTS" id="PR00092">
    <property type="entry name" value="TYROSINASE"/>
</dbReference>
<comment type="catalytic activity">
    <reaction evidence="9">
        <text>2 L-dopa + O2 = 2 L-dopaquinone + 2 H2O</text>
        <dbReference type="Rhea" id="RHEA:34287"/>
        <dbReference type="ChEBI" id="CHEBI:15377"/>
        <dbReference type="ChEBI" id="CHEBI:15379"/>
        <dbReference type="ChEBI" id="CHEBI:57504"/>
        <dbReference type="ChEBI" id="CHEBI:57924"/>
        <dbReference type="EC" id="1.14.18.1"/>
    </reaction>
</comment>
<dbReference type="Gene3D" id="2.60.310.20">
    <property type="match status" value="1"/>
</dbReference>
<accession>A0A9N9HQT6</accession>
<dbReference type="GO" id="GO:0042438">
    <property type="term" value="P:melanin biosynthetic process"/>
    <property type="evidence" value="ECO:0007669"/>
    <property type="project" value="UniProtKB-KW"/>
</dbReference>
<dbReference type="AlphaFoldDB" id="A0A9N9HQT6"/>
<keyword evidence="5" id="KW-0560">Oxidoreductase</keyword>
<dbReference type="PROSITE" id="PS00497">
    <property type="entry name" value="TYROSINASE_1"/>
    <property type="match status" value="1"/>
</dbReference>
<feature type="non-terminal residue" evidence="13">
    <location>
        <position position="584"/>
    </location>
</feature>
<proteinExistence type="inferred from homology"/>
<comment type="catalytic activity">
    <reaction evidence="10">
        <text>L-tyrosine + O2 = L-dopaquinone + H2O</text>
        <dbReference type="Rhea" id="RHEA:18117"/>
        <dbReference type="ChEBI" id="CHEBI:15377"/>
        <dbReference type="ChEBI" id="CHEBI:15379"/>
        <dbReference type="ChEBI" id="CHEBI:57924"/>
        <dbReference type="ChEBI" id="CHEBI:58315"/>
        <dbReference type="EC" id="1.14.18.1"/>
    </reaction>
</comment>
<evidence type="ECO:0000313" key="14">
    <source>
        <dbReference type="Proteomes" id="UP000789405"/>
    </source>
</evidence>
<evidence type="ECO:0000256" key="8">
    <source>
        <dbReference type="ARBA" id="ARBA00023101"/>
    </source>
</evidence>
<dbReference type="Gene3D" id="1.10.1280.10">
    <property type="entry name" value="Di-copper center containing domain from catechol oxidase"/>
    <property type="match status" value="1"/>
</dbReference>
<organism evidence="13 14">
    <name type="scientific">Dentiscutata erythropus</name>
    <dbReference type="NCBI Taxonomy" id="1348616"/>
    <lineage>
        <taxon>Eukaryota</taxon>
        <taxon>Fungi</taxon>
        <taxon>Fungi incertae sedis</taxon>
        <taxon>Mucoromycota</taxon>
        <taxon>Glomeromycotina</taxon>
        <taxon>Glomeromycetes</taxon>
        <taxon>Diversisporales</taxon>
        <taxon>Gigasporaceae</taxon>
        <taxon>Dentiscutata</taxon>
    </lineage>
</organism>
<keyword evidence="8" id="KW-0470">Melanin biosynthesis</keyword>
<evidence type="ECO:0000259" key="11">
    <source>
        <dbReference type="PROSITE" id="PS00497"/>
    </source>
</evidence>
<evidence type="ECO:0000256" key="4">
    <source>
        <dbReference type="ARBA" id="ARBA00022723"/>
    </source>
</evidence>
<dbReference type="PANTHER" id="PTHR11474:SF76">
    <property type="entry name" value="SHKT DOMAIN-CONTAINING PROTEIN"/>
    <property type="match status" value="1"/>
</dbReference>
<keyword evidence="4" id="KW-0479">Metal-binding</keyword>
<name>A0A9N9HQT6_9GLOM</name>
<evidence type="ECO:0000313" key="13">
    <source>
        <dbReference type="EMBL" id="CAG8701000.1"/>
    </source>
</evidence>
<dbReference type="EMBL" id="CAJVPY010008820">
    <property type="protein sequence ID" value="CAG8701000.1"/>
    <property type="molecule type" value="Genomic_DNA"/>
</dbReference>
<evidence type="ECO:0000256" key="7">
    <source>
        <dbReference type="ARBA" id="ARBA00023033"/>
    </source>
</evidence>
<evidence type="ECO:0000256" key="3">
    <source>
        <dbReference type="ARBA" id="ARBA00011906"/>
    </source>
</evidence>
<dbReference type="EC" id="1.14.18.1" evidence="3"/>
<dbReference type="Pfam" id="PF00264">
    <property type="entry name" value="Tyrosinase"/>
    <property type="match status" value="1"/>
</dbReference>
<dbReference type="GO" id="GO:0004503">
    <property type="term" value="F:tyrosinase activity"/>
    <property type="evidence" value="ECO:0007669"/>
    <property type="project" value="UniProtKB-EC"/>
</dbReference>
<dbReference type="SUPFAM" id="SSF48056">
    <property type="entry name" value="Di-copper centre-containing domain"/>
    <property type="match status" value="1"/>
</dbReference>
<comment type="similarity">
    <text evidence="2">Belongs to the tyrosinase family.</text>
</comment>
<sequence>KIAPRLPIEVLMSNSQYKEQRDLFLQGFAEVQKRDIFNASSLYAQKQDAGYRFSDIDPTSFYAVASIHGLPYEPFDFLPTEDIKTTEWNPSESNRPGGYCHHGDVLFPTWHRPYVLLIEMLICQSAKTIAANYPDDKKAAYQKAAEQLRFPYWDWASPTTLASGMPSFLYEETLEVVTPDGTDSSFRNPLRAYTLPRDLGSLSLVGDSANPTKRPYIPDPGITVFTPKGYSTVRHPNTNYASDDNAASLDITTQCSAVFRPSIYQTIHYVKTWDQFSNHGGFQPPSGGKKPTVPITENYGHYASIEFVHDAVHGAVGGTGGHMANPDLAAFDPIFFLHHCNVDRFLAIWQAINPNAWIVDDAEASFTEGTFTEEPLKKLTGKTNLTPFRRTETDFWTSDEVRNIDQLGYTYPELQEYKDPVKLKNFLMEYYHPNLYLQFHWKLTLTTKKNQVGSPFEIRVFLDKPDADAQTPKSSANYAGSVTIFARGPETKCANCKAQKDAVVNGSVDLTQCMQRLNIDLNNQRSLRPNQIKIVAARGGSNINLKDVLVSADYFIFDEGPGHNHDYENWTTQLVGNVYPGNNQ</sequence>
<dbReference type="InterPro" id="IPR002227">
    <property type="entry name" value="Tyrosinase_Cu-bd"/>
</dbReference>
<feature type="domain" description="Tyrosinase copper-binding" evidence="11">
    <location>
        <begin position="101"/>
        <end position="119"/>
    </location>
</feature>
<keyword evidence="14" id="KW-1185">Reference proteome</keyword>
<evidence type="ECO:0000256" key="2">
    <source>
        <dbReference type="ARBA" id="ARBA00009928"/>
    </source>
</evidence>
<dbReference type="Pfam" id="PF18132">
    <property type="entry name" value="Tyrosinase_C"/>
    <property type="match status" value="1"/>
</dbReference>
<keyword evidence="6" id="KW-0186">Copper</keyword>
<dbReference type="OrthoDB" id="2329482at2759"/>
<evidence type="ECO:0000256" key="6">
    <source>
        <dbReference type="ARBA" id="ARBA00023008"/>
    </source>
</evidence>
<dbReference type="InterPro" id="IPR050316">
    <property type="entry name" value="Tyrosinase/Hemocyanin"/>
</dbReference>
<evidence type="ECO:0000256" key="9">
    <source>
        <dbReference type="ARBA" id="ARBA00048233"/>
    </source>
</evidence>